<reference evidence="8 9" key="1">
    <citation type="submission" date="2019-08" db="EMBL/GenBank/DDBJ databases">
        <title>Deep-cultivation of Planctomycetes and their phenomic and genomic characterization uncovers novel biology.</title>
        <authorList>
            <person name="Wiegand S."/>
            <person name="Jogler M."/>
            <person name="Boedeker C."/>
            <person name="Pinto D."/>
            <person name="Vollmers J."/>
            <person name="Rivas-Marin E."/>
            <person name="Kohn T."/>
            <person name="Peeters S.H."/>
            <person name="Heuer A."/>
            <person name="Rast P."/>
            <person name="Oberbeckmann S."/>
            <person name="Bunk B."/>
            <person name="Jeske O."/>
            <person name="Meyerdierks A."/>
            <person name="Storesund J.E."/>
            <person name="Kallscheuer N."/>
            <person name="Luecker S."/>
            <person name="Lage O.M."/>
            <person name="Pohl T."/>
            <person name="Merkel B.J."/>
            <person name="Hornburger P."/>
            <person name="Mueller R.-W."/>
            <person name="Bruemmer F."/>
            <person name="Labrenz M."/>
            <person name="Spormann A.M."/>
            <person name="Op den Camp H."/>
            <person name="Overmann J."/>
            <person name="Amann R."/>
            <person name="Jetten M.S.M."/>
            <person name="Mascher T."/>
            <person name="Medema M.H."/>
            <person name="Devos D.P."/>
            <person name="Kaster A.-K."/>
            <person name="Ovreas L."/>
            <person name="Rohde M."/>
            <person name="Galperin M.Y."/>
            <person name="Jogler C."/>
        </authorList>
    </citation>
    <scope>NUCLEOTIDE SEQUENCE [LARGE SCALE GENOMIC DNA]</scope>
    <source>
        <strain evidence="8 9">OJF2</strain>
    </source>
</reference>
<feature type="transmembrane region" description="Helical" evidence="7">
    <location>
        <begin position="434"/>
        <end position="453"/>
    </location>
</feature>
<dbReference type="NCBIfam" id="TIGR00813">
    <property type="entry name" value="sss"/>
    <property type="match status" value="1"/>
</dbReference>
<dbReference type="InterPro" id="IPR001734">
    <property type="entry name" value="Na/solute_symporter"/>
</dbReference>
<dbReference type="GO" id="GO:0005412">
    <property type="term" value="F:D-glucose:sodium symporter activity"/>
    <property type="evidence" value="ECO:0007669"/>
    <property type="project" value="TreeGrafter"/>
</dbReference>
<evidence type="ECO:0000256" key="3">
    <source>
        <dbReference type="ARBA" id="ARBA00022692"/>
    </source>
</evidence>
<keyword evidence="9" id="KW-1185">Reference proteome</keyword>
<feature type="transmembrane region" description="Helical" evidence="7">
    <location>
        <begin position="206"/>
        <end position="227"/>
    </location>
</feature>
<comment type="subcellular location">
    <subcellularLocation>
        <location evidence="1">Membrane</location>
        <topology evidence="1">Multi-pass membrane protein</topology>
    </subcellularLocation>
</comment>
<dbReference type="RefSeq" id="WP_148598872.1">
    <property type="nucleotide sequence ID" value="NZ_CP042997.1"/>
</dbReference>
<name>A0A5B9W6S3_9BACT</name>
<dbReference type="Gene3D" id="1.20.1730.10">
    <property type="entry name" value="Sodium/glucose cotransporter"/>
    <property type="match status" value="1"/>
</dbReference>
<dbReference type="Pfam" id="PF00474">
    <property type="entry name" value="SSF"/>
    <property type="match status" value="1"/>
</dbReference>
<gene>
    <name evidence="8" type="primary">sglT_2</name>
    <name evidence="8" type="ORF">OJF2_48640</name>
</gene>
<dbReference type="PANTHER" id="PTHR11819:SF195">
    <property type="entry name" value="SODIUM_GLUCOSE COTRANSPORTER 4"/>
    <property type="match status" value="1"/>
</dbReference>
<dbReference type="PANTHER" id="PTHR11819">
    <property type="entry name" value="SOLUTE CARRIER FAMILY 5"/>
    <property type="match status" value="1"/>
</dbReference>
<comment type="similarity">
    <text evidence="2 6">Belongs to the sodium:solute symporter (SSF) (TC 2.A.21) family.</text>
</comment>
<dbReference type="OrthoDB" id="9814523at2"/>
<dbReference type="KEGG" id="agv:OJF2_48640"/>
<dbReference type="InterPro" id="IPR018212">
    <property type="entry name" value="Na/solute_symporter_CS"/>
</dbReference>
<dbReference type="EMBL" id="CP042997">
    <property type="protein sequence ID" value="QEH36303.1"/>
    <property type="molecule type" value="Genomic_DNA"/>
</dbReference>
<keyword evidence="4 7" id="KW-1133">Transmembrane helix</keyword>
<accession>A0A5B9W6S3</accession>
<feature type="transmembrane region" description="Helical" evidence="7">
    <location>
        <begin position="66"/>
        <end position="87"/>
    </location>
</feature>
<evidence type="ECO:0000256" key="1">
    <source>
        <dbReference type="ARBA" id="ARBA00004141"/>
    </source>
</evidence>
<dbReference type="GO" id="GO:0005886">
    <property type="term" value="C:plasma membrane"/>
    <property type="evidence" value="ECO:0007669"/>
    <property type="project" value="TreeGrafter"/>
</dbReference>
<organism evidence="8 9">
    <name type="scientific">Aquisphaera giovannonii</name>
    <dbReference type="NCBI Taxonomy" id="406548"/>
    <lineage>
        <taxon>Bacteria</taxon>
        <taxon>Pseudomonadati</taxon>
        <taxon>Planctomycetota</taxon>
        <taxon>Planctomycetia</taxon>
        <taxon>Isosphaerales</taxon>
        <taxon>Isosphaeraceae</taxon>
        <taxon>Aquisphaera</taxon>
    </lineage>
</organism>
<dbReference type="PROSITE" id="PS00456">
    <property type="entry name" value="NA_SOLUT_SYMP_1"/>
    <property type="match status" value="1"/>
</dbReference>
<evidence type="ECO:0000256" key="5">
    <source>
        <dbReference type="ARBA" id="ARBA00023136"/>
    </source>
</evidence>
<protein>
    <submittedName>
        <fullName evidence="8">Sodium/glucose cotransporter</fullName>
    </submittedName>
</protein>
<dbReference type="InterPro" id="IPR038377">
    <property type="entry name" value="Na/Glc_symporter_sf"/>
</dbReference>
<feature type="transmembrane region" description="Helical" evidence="7">
    <location>
        <begin position="141"/>
        <end position="162"/>
    </location>
</feature>
<feature type="transmembrane region" description="Helical" evidence="7">
    <location>
        <begin position="26"/>
        <end position="46"/>
    </location>
</feature>
<feature type="transmembrane region" description="Helical" evidence="7">
    <location>
        <begin position="99"/>
        <end position="121"/>
    </location>
</feature>
<evidence type="ECO:0000256" key="6">
    <source>
        <dbReference type="RuleBase" id="RU362091"/>
    </source>
</evidence>
<dbReference type="PROSITE" id="PS50283">
    <property type="entry name" value="NA_SOLUT_SYMP_3"/>
    <property type="match status" value="1"/>
</dbReference>
<evidence type="ECO:0000256" key="2">
    <source>
        <dbReference type="ARBA" id="ARBA00006434"/>
    </source>
</evidence>
<sequence length="572" mass="62537">MPSFALPSFLPLAAEAVTQKLVTLGVSDILIIVGYFAMVLGIGWYLKKQTTTSEDFFMAGREMTAWIAGLSFLSANLGSLELMGWAGSAYQYGILATHWYWIGAIPAMLFLGIVMMPFYYISKTHSVPGYLQLRFGEDSRAFAAISFAFMTILMSGVNMFSMAKVMEVVLGWDLNFSIWISSITVAAYVALGGLKSAIFNEVLQFMLIWAGAALIPIMGMIEVGGWANLQAKIGASYTHAWSTLGSFQDNPMGIHWTGIVFGLGFVISFGYWTTDFLVVQRVLAAKDLRSAKMAPIIGAAFKMAVPLIVILPGLLGLGVLDVKLVPESVAKVTPGAHSYNEVLPIMMARYMGPGLLGLGITALIAGFMAGMAGNVSAFATVWTYDIYRPFLNKKASDAHYLSMGRWCTIIGIFVSIGTAYMVMRAESIMDYVQALFSFFIAPLFGTVILGMLWKRATPAGGFWGLLAGTVCSILMWLWVLFDETAIRYVALSPHAKPMAENMYRALWSWIICVAVTVVVSLYTRPKPDEQLTGLVYGATPIPGEGDVPFWLRPIFWAGMVAAVFVALNVVFW</sequence>
<feature type="transmembrane region" description="Helical" evidence="7">
    <location>
        <begin position="355"/>
        <end position="382"/>
    </location>
</feature>
<evidence type="ECO:0000256" key="7">
    <source>
        <dbReference type="SAM" id="Phobius"/>
    </source>
</evidence>
<feature type="transmembrane region" description="Helical" evidence="7">
    <location>
        <begin position="293"/>
        <end position="315"/>
    </location>
</feature>
<dbReference type="Proteomes" id="UP000324233">
    <property type="component" value="Chromosome"/>
</dbReference>
<feature type="transmembrane region" description="Helical" evidence="7">
    <location>
        <begin position="501"/>
        <end position="522"/>
    </location>
</feature>
<evidence type="ECO:0000256" key="4">
    <source>
        <dbReference type="ARBA" id="ARBA00022989"/>
    </source>
</evidence>
<proteinExistence type="inferred from homology"/>
<feature type="transmembrane region" description="Helical" evidence="7">
    <location>
        <begin position="253"/>
        <end position="272"/>
    </location>
</feature>
<feature type="transmembrane region" description="Helical" evidence="7">
    <location>
        <begin position="174"/>
        <end position="194"/>
    </location>
</feature>
<keyword evidence="3 7" id="KW-0812">Transmembrane</keyword>
<keyword evidence="5 7" id="KW-0472">Membrane</keyword>
<evidence type="ECO:0000313" key="9">
    <source>
        <dbReference type="Proteomes" id="UP000324233"/>
    </source>
</evidence>
<evidence type="ECO:0000313" key="8">
    <source>
        <dbReference type="EMBL" id="QEH36303.1"/>
    </source>
</evidence>
<dbReference type="AlphaFoldDB" id="A0A5B9W6S3"/>
<feature type="transmembrane region" description="Helical" evidence="7">
    <location>
        <begin position="460"/>
        <end position="481"/>
    </location>
</feature>
<dbReference type="CDD" id="cd11478">
    <property type="entry name" value="SLC5sbd_u2"/>
    <property type="match status" value="1"/>
</dbReference>
<feature type="transmembrane region" description="Helical" evidence="7">
    <location>
        <begin position="554"/>
        <end position="571"/>
    </location>
</feature>